<keyword evidence="3" id="KW-0804">Transcription</keyword>
<dbReference type="Gene3D" id="3.40.50.2300">
    <property type="match status" value="1"/>
</dbReference>
<dbReference type="PANTHER" id="PTHR43280:SF2">
    <property type="entry name" value="HTH-TYPE TRANSCRIPTIONAL REGULATOR EXSA"/>
    <property type="match status" value="1"/>
</dbReference>
<dbReference type="Pfam" id="PF00072">
    <property type="entry name" value="Response_reg"/>
    <property type="match status" value="1"/>
</dbReference>
<dbReference type="PRINTS" id="PR00032">
    <property type="entry name" value="HTHARAC"/>
</dbReference>
<evidence type="ECO:0000259" key="7">
    <source>
        <dbReference type="PROSITE" id="PS50110"/>
    </source>
</evidence>
<dbReference type="InterPro" id="IPR011006">
    <property type="entry name" value="CheY-like_superfamily"/>
</dbReference>
<evidence type="ECO:0000256" key="3">
    <source>
        <dbReference type="ARBA" id="ARBA00023163"/>
    </source>
</evidence>
<feature type="domain" description="Response regulatory" evidence="7">
    <location>
        <begin position="3"/>
        <end position="120"/>
    </location>
</feature>
<dbReference type="PROSITE" id="PS01124">
    <property type="entry name" value="HTH_ARAC_FAMILY_2"/>
    <property type="match status" value="1"/>
</dbReference>
<gene>
    <name evidence="8" type="ORF">DFP98_1572</name>
</gene>
<keyword evidence="5" id="KW-0175">Coiled coil</keyword>
<sequence length="547" mass="62464">MNRLLIVDNEDYVVEGLLEVFRQLPHLDLEPVGAYSAREALDWLKRTKIDIVVSDIRMPGMDGLTLQREIARYWPRCKLVFLSGFNDFDYVQQAIRGGAIDYVLKTDGDERLIEAVEKALEKLKDEIEIQQLIDKSKQQMKAASEALQQDFIRQLLHGERLAERELARQFDDLRLPLQSAMSVLPVVCRIDEWKEELSHYDRYLLLYSIRNIAGEYLDATVVSLSVPLDPYNVLWLIQPKGLHPDSPPRVREDTWSMIVRFLQGTFELIQGACKDLLKLELSVALADAPTTWEGLGRKFAALKGSMLWGLGSGRETLMVDQRSADDREEIYPRDAANLIGSLASMIENNRRAPFLELLDELLEPRDAALLEKHYYMAASVLLSFHTREQRLAGTDERWDAGRLIRPDLREAPDEAVAYLRSCGQSIFDFRERLRGQSEDELMSKVKAYVEDHLADDISLTAIAENAGHNSSYLSRLFKQKNGVGLAEYITDCRIRLAKELLADPRNRIQDVSAAAGFASVQYFYRVFKKAAGVTPQEWREAAVRGRR</sequence>
<dbReference type="OrthoDB" id="2543932at2"/>
<evidence type="ECO:0000313" key="8">
    <source>
        <dbReference type="EMBL" id="RED52643.1"/>
    </source>
</evidence>
<dbReference type="RefSeq" id="WP_116065757.1">
    <property type="nucleotide sequence ID" value="NZ_QRDZ01000057.1"/>
</dbReference>
<evidence type="ECO:0000313" key="9">
    <source>
        <dbReference type="Proteomes" id="UP000256977"/>
    </source>
</evidence>
<name>A0A3D9HT17_9BACL</name>
<keyword evidence="9" id="KW-1185">Reference proteome</keyword>
<dbReference type="GO" id="GO:0000160">
    <property type="term" value="P:phosphorelay signal transduction system"/>
    <property type="evidence" value="ECO:0007669"/>
    <property type="project" value="InterPro"/>
</dbReference>
<keyword evidence="2" id="KW-0238">DNA-binding</keyword>
<dbReference type="Gene3D" id="1.10.10.60">
    <property type="entry name" value="Homeodomain-like"/>
    <property type="match status" value="2"/>
</dbReference>
<comment type="caution">
    <text evidence="8">The sequence shown here is derived from an EMBL/GenBank/DDBJ whole genome shotgun (WGS) entry which is preliminary data.</text>
</comment>
<protein>
    <submittedName>
        <fullName evidence="8">Two-component system response regulator YesN</fullName>
    </submittedName>
</protein>
<dbReference type="PROSITE" id="PS00041">
    <property type="entry name" value="HTH_ARAC_FAMILY_1"/>
    <property type="match status" value="1"/>
</dbReference>
<reference evidence="8 9" key="1">
    <citation type="submission" date="2018-07" db="EMBL/GenBank/DDBJ databases">
        <title>Genomic Encyclopedia of Type Strains, Phase III (KMG-III): the genomes of soil and plant-associated and newly described type strains.</title>
        <authorList>
            <person name="Whitman W."/>
        </authorList>
    </citation>
    <scope>NUCLEOTIDE SEQUENCE [LARGE SCALE GENOMIC DNA]</scope>
    <source>
        <strain evidence="8 9">CECT 7287</strain>
    </source>
</reference>
<dbReference type="PANTHER" id="PTHR43280">
    <property type="entry name" value="ARAC-FAMILY TRANSCRIPTIONAL REGULATOR"/>
    <property type="match status" value="1"/>
</dbReference>
<organism evidence="8 9">
    <name type="scientific">Cohnella phaseoli</name>
    <dbReference type="NCBI Taxonomy" id="456490"/>
    <lineage>
        <taxon>Bacteria</taxon>
        <taxon>Bacillati</taxon>
        <taxon>Bacillota</taxon>
        <taxon>Bacilli</taxon>
        <taxon>Bacillales</taxon>
        <taxon>Paenibacillaceae</taxon>
        <taxon>Cohnella</taxon>
    </lineage>
</organism>
<dbReference type="InterPro" id="IPR018062">
    <property type="entry name" value="HTH_AraC-typ_CS"/>
</dbReference>
<feature type="coiled-coil region" evidence="5">
    <location>
        <begin position="106"/>
        <end position="133"/>
    </location>
</feature>
<dbReference type="SMART" id="SM00448">
    <property type="entry name" value="REC"/>
    <property type="match status" value="1"/>
</dbReference>
<evidence type="ECO:0000256" key="1">
    <source>
        <dbReference type="ARBA" id="ARBA00023015"/>
    </source>
</evidence>
<dbReference type="InterPro" id="IPR018060">
    <property type="entry name" value="HTH_AraC"/>
</dbReference>
<dbReference type="PROSITE" id="PS50110">
    <property type="entry name" value="RESPONSE_REGULATORY"/>
    <property type="match status" value="1"/>
</dbReference>
<evidence type="ECO:0000259" key="6">
    <source>
        <dbReference type="PROSITE" id="PS01124"/>
    </source>
</evidence>
<keyword evidence="1" id="KW-0805">Transcription regulation</keyword>
<dbReference type="InterPro" id="IPR001789">
    <property type="entry name" value="Sig_transdc_resp-reg_receiver"/>
</dbReference>
<dbReference type="SUPFAM" id="SSF52172">
    <property type="entry name" value="CheY-like"/>
    <property type="match status" value="1"/>
</dbReference>
<dbReference type="SUPFAM" id="SSF46689">
    <property type="entry name" value="Homeodomain-like"/>
    <property type="match status" value="2"/>
</dbReference>
<feature type="modified residue" description="4-aspartylphosphate" evidence="4">
    <location>
        <position position="55"/>
    </location>
</feature>
<dbReference type="EMBL" id="QRDZ01000057">
    <property type="protein sequence ID" value="RED52643.1"/>
    <property type="molecule type" value="Genomic_DNA"/>
</dbReference>
<dbReference type="AlphaFoldDB" id="A0A3D9HT17"/>
<accession>A0A3D9HT17</accession>
<evidence type="ECO:0000256" key="4">
    <source>
        <dbReference type="PROSITE-ProRule" id="PRU00169"/>
    </source>
</evidence>
<dbReference type="SMART" id="SM00342">
    <property type="entry name" value="HTH_ARAC"/>
    <property type="match status" value="1"/>
</dbReference>
<feature type="domain" description="HTH araC/xylS-type" evidence="6">
    <location>
        <begin position="443"/>
        <end position="541"/>
    </location>
</feature>
<dbReference type="GO" id="GO:0003700">
    <property type="term" value="F:DNA-binding transcription factor activity"/>
    <property type="evidence" value="ECO:0007669"/>
    <property type="project" value="InterPro"/>
</dbReference>
<dbReference type="InterPro" id="IPR009057">
    <property type="entry name" value="Homeodomain-like_sf"/>
</dbReference>
<dbReference type="Proteomes" id="UP000256977">
    <property type="component" value="Unassembled WGS sequence"/>
</dbReference>
<evidence type="ECO:0000256" key="5">
    <source>
        <dbReference type="SAM" id="Coils"/>
    </source>
</evidence>
<keyword evidence="4" id="KW-0597">Phosphoprotein</keyword>
<dbReference type="GO" id="GO:0043565">
    <property type="term" value="F:sequence-specific DNA binding"/>
    <property type="evidence" value="ECO:0007669"/>
    <property type="project" value="InterPro"/>
</dbReference>
<dbReference type="CDD" id="cd17536">
    <property type="entry name" value="REC_YesN-like"/>
    <property type="match status" value="1"/>
</dbReference>
<dbReference type="Pfam" id="PF12833">
    <property type="entry name" value="HTH_18"/>
    <property type="match status" value="1"/>
</dbReference>
<evidence type="ECO:0000256" key="2">
    <source>
        <dbReference type="ARBA" id="ARBA00023125"/>
    </source>
</evidence>
<dbReference type="InterPro" id="IPR020449">
    <property type="entry name" value="Tscrpt_reg_AraC-type_HTH"/>
</dbReference>
<proteinExistence type="predicted"/>